<dbReference type="NCBIfam" id="TIGR00104">
    <property type="entry name" value="tRNA_TsaA"/>
    <property type="match status" value="1"/>
</dbReference>
<dbReference type="CDD" id="cd09281">
    <property type="entry name" value="UPF0066"/>
    <property type="match status" value="1"/>
</dbReference>
<reference evidence="2 3" key="1">
    <citation type="submission" date="2021-07" db="EMBL/GenBank/DDBJ databases">
        <title>Genomic diversity and antimicrobial resistance of Prevotella spp. isolated from chronic lung disease airways.</title>
        <authorList>
            <person name="Webb K.A."/>
            <person name="Olagoke O.S."/>
            <person name="Baird T."/>
            <person name="Neill J."/>
            <person name="Pham A."/>
            <person name="Wells T.J."/>
            <person name="Ramsay K.A."/>
            <person name="Bell S.C."/>
            <person name="Sarovich D.S."/>
            <person name="Price E.P."/>
        </authorList>
    </citation>
    <scope>NUCLEOTIDE SEQUENCE [LARGE SCALE GENOMIC DNA]</scope>
    <source>
        <strain evidence="2 3">SCHI0011.S.12</strain>
    </source>
</reference>
<dbReference type="InterPro" id="IPR023370">
    <property type="entry name" value="TrmO-like_N"/>
</dbReference>
<evidence type="ECO:0000313" key="3">
    <source>
        <dbReference type="Proteomes" id="UP000788426"/>
    </source>
</evidence>
<dbReference type="EMBL" id="JAHXCT010000001">
    <property type="protein sequence ID" value="MBW4768235.1"/>
    <property type="molecule type" value="Genomic_DNA"/>
</dbReference>
<dbReference type="InterPro" id="IPR040372">
    <property type="entry name" value="YaeB-like"/>
</dbReference>
<dbReference type="InterPro" id="IPR023368">
    <property type="entry name" value="UPF0066_cons_site"/>
</dbReference>
<dbReference type="PROSITE" id="PS01318">
    <property type="entry name" value="TSAA_1"/>
    <property type="match status" value="1"/>
</dbReference>
<sequence>MENKIIKPIAHFYSPLEEKFGTPKQSGLVETLQGTIVFEKEYSNMEIIKGLEEFDYLWMIWGFSANKEEFHGTTVRPPLLGGNVRMGVFATRSPFRPNGLGLSSVKISKICINEKGLLTIEVLGADLINNTPIYDIKPYIKYADSHPEARSGFVDTNPIQYINVEYADGLKENHKEIDFDSLTSILQLDPRPHYHKDNQKDYCFDFQKHAITFCVQDRTLLVTKIEPTQSK</sequence>
<evidence type="ECO:0000259" key="1">
    <source>
        <dbReference type="PROSITE" id="PS51668"/>
    </source>
</evidence>
<name>A0ABS6Y9I1_9BACT</name>
<feature type="domain" description="TsaA-like" evidence="1">
    <location>
        <begin position="6"/>
        <end position="148"/>
    </location>
</feature>
<dbReference type="PROSITE" id="PS51668">
    <property type="entry name" value="TSAA_2"/>
    <property type="match status" value="1"/>
</dbReference>
<dbReference type="Pfam" id="PF01980">
    <property type="entry name" value="TrmO_N"/>
    <property type="match status" value="1"/>
</dbReference>
<proteinExistence type="predicted"/>
<dbReference type="Proteomes" id="UP000788426">
    <property type="component" value="Unassembled WGS sequence"/>
</dbReference>
<gene>
    <name evidence="2" type="primary">tsaA</name>
    <name evidence="2" type="ORF">KZO38_00425</name>
</gene>
<protein>
    <submittedName>
        <fullName evidence="2">tRNA (N6-threonylcarbamoyladenosine(37)-N6)-methyltransferase TrmO</fullName>
    </submittedName>
</protein>
<dbReference type="PANTHER" id="PTHR12818:SF0">
    <property type="entry name" value="TRNA (ADENINE(37)-N6)-METHYLTRANSFERASE"/>
    <property type="match status" value="1"/>
</dbReference>
<organism evidence="2 3">
    <name type="scientific">Hoylesella nanceiensis</name>
    <dbReference type="NCBI Taxonomy" id="425941"/>
    <lineage>
        <taxon>Bacteria</taxon>
        <taxon>Pseudomonadati</taxon>
        <taxon>Bacteroidota</taxon>
        <taxon>Bacteroidia</taxon>
        <taxon>Bacteroidales</taxon>
        <taxon>Prevotellaceae</taxon>
        <taxon>Hoylesella</taxon>
    </lineage>
</organism>
<dbReference type="RefSeq" id="WP_219478882.1">
    <property type="nucleotide sequence ID" value="NZ_CAUTEZ010000004.1"/>
</dbReference>
<evidence type="ECO:0000313" key="2">
    <source>
        <dbReference type="EMBL" id="MBW4768235.1"/>
    </source>
</evidence>
<accession>A0ABS6Y9I1</accession>
<comment type="caution">
    <text evidence="2">The sequence shown here is derived from an EMBL/GenBank/DDBJ whole genome shotgun (WGS) entry which is preliminary data.</text>
</comment>
<dbReference type="PANTHER" id="PTHR12818">
    <property type="entry name" value="TRNA (ADENINE(37)-N6)-METHYLTRANSFERASE"/>
    <property type="match status" value="1"/>
</dbReference>
<keyword evidence="3" id="KW-1185">Reference proteome</keyword>